<dbReference type="CDD" id="cd02208">
    <property type="entry name" value="cupin_RmlC-like"/>
    <property type="match status" value="1"/>
</dbReference>
<dbReference type="PRINTS" id="PR00032">
    <property type="entry name" value="HTHARAC"/>
</dbReference>
<organism evidence="6 7">
    <name type="scientific">Aneurinibacillus migulanus</name>
    <name type="common">Bacillus migulanus</name>
    <dbReference type="NCBI Taxonomy" id="47500"/>
    <lineage>
        <taxon>Bacteria</taxon>
        <taxon>Bacillati</taxon>
        <taxon>Bacillota</taxon>
        <taxon>Bacilli</taxon>
        <taxon>Bacillales</taxon>
        <taxon>Paenibacillaceae</taxon>
        <taxon>Aneurinibacillus group</taxon>
        <taxon>Aneurinibacillus</taxon>
    </lineage>
</organism>
<reference evidence="6 7" key="1">
    <citation type="submission" date="2016-10" db="EMBL/GenBank/DDBJ databases">
        <authorList>
            <person name="de Groot N.N."/>
        </authorList>
    </citation>
    <scope>NUCLEOTIDE SEQUENCE [LARGE SCALE GENOMIC DNA]</scope>
    <source>
        <strain evidence="6 7">DSM 2895</strain>
    </source>
</reference>
<keyword evidence="1" id="KW-0805">Transcription regulation</keyword>
<protein>
    <submittedName>
        <fullName evidence="6">AraC-type DNA-binding protein</fullName>
    </submittedName>
</protein>
<dbReference type="InterPro" id="IPR011051">
    <property type="entry name" value="RmlC_Cupin_sf"/>
</dbReference>
<keyword evidence="2 6" id="KW-0238">DNA-binding</keyword>
<dbReference type="AlphaFoldDB" id="A0A1G8J439"/>
<evidence type="ECO:0000256" key="3">
    <source>
        <dbReference type="ARBA" id="ARBA00023163"/>
    </source>
</evidence>
<sequence length="514" mass="59101">MDGLKSIKNVVFDITGMSLSNEVRFWHSNEFARNGNTVLIFVVRGKGELDNSVESVILEKGDLFVLPAGLEAGLKPLSSEPLSMYCIAFSYAKALRHNNGWSIEKYTLPVQGIIRVGNTSVIYHQIDKLYRTWGDYSLTETSKIQICFMEVWEAIMSGMLEKNYKEGFRHVIKGIIDHIEEHYTETFQAEELVQFAGMSTAAFYQQFKHYTSFTPLQYVTQKRMEHAKRLLVSTEMKITEVAKTVGYQDEYYFSRKFKQVVGVSPSSYMQSLRRRITVLTPAFVGDLMALGVSWDMLSPSMANKHQKHGLLQTRESELDLHRLRIHTPDLIIGSDEALKLYPYLAEIAPTRLISYKSGSWREHLYQLAEIIGIGEVAKSWLRFYDQRVENARKLIASHIGNETVLAVRVNTGGFRVFGEKRRKLGDVLYRDLQLNVPDSVRDFTFRDMDSLHEVNDFDADHILLFTDQEVRANWEEWSSTLKGNVHLIQTYPWLNYSAMVHERLLTKAVSLFAG</sequence>
<evidence type="ECO:0000313" key="6">
    <source>
        <dbReference type="EMBL" id="SDI26058.1"/>
    </source>
</evidence>
<evidence type="ECO:0000259" key="4">
    <source>
        <dbReference type="PROSITE" id="PS01124"/>
    </source>
</evidence>
<name>A0A1G8J439_ANEMI</name>
<feature type="domain" description="HTH araC/xylS-type" evidence="4">
    <location>
        <begin position="173"/>
        <end position="271"/>
    </location>
</feature>
<dbReference type="PANTHER" id="PTHR43280">
    <property type="entry name" value="ARAC-FAMILY TRANSCRIPTIONAL REGULATOR"/>
    <property type="match status" value="1"/>
</dbReference>
<evidence type="ECO:0000313" key="7">
    <source>
        <dbReference type="Proteomes" id="UP000182836"/>
    </source>
</evidence>
<dbReference type="InterPro" id="IPR009057">
    <property type="entry name" value="Homeodomain-like_sf"/>
</dbReference>
<dbReference type="SUPFAM" id="SSF53807">
    <property type="entry name" value="Helical backbone' metal receptor"/>
    <property type="match status" value="1"/>
</dbReference>
<dbReference type="InterPro" id="IPR020449">
    <property type="entry name" value="Tscrpt_reg_AraC-type_HTH"/>
</dbReference>
<dbReference type="SUPFAM" id="SSF46689">
    <property type="entry name" value="Homeodomain-like"/>
    <property type="match status" value="2"/>
</dbReference>
<dbReference type="Pfam" id="PF01497">
    <property type="entry name" value="Peripla_BP_2"/>
    <property type="match status" value="1"/>
</dbReference>
<dbReference type="PROSITE" id="PS01124">
    <property type="entry name" value="HTH_ARAC_FAMILY_2"/>
    <property type="match status" value="1"/>
</dbReference>
<dbReference type="EMBL" id="FNED01000002">
    <property type="protein sequence ID" value="SDI26058.1"/>
    <property type="molecule type" value="Genomic_DNA"/>
</dbReference>
<dbReference type="InterPro" id="IPR003313">
    <property type="entry name" value="AraC-bd"/>
</dbReference>
<keyword evidence="3" id="KW-0804">Transcription</keyword>
<dbReference type="PROSITE" id="PS50983">
    <property type="entry name" value="FE_B12_PBP"/>
    <property type="match status" value="1"/>
</dbReference>
<evidence type="ECO:0000256" key="2">
    <source>
        <dbReference type="ARBA" id="ARBA00023125"/>
    </source>
</evidence>
<dbReference type="GeneID" id="42306119"/>
<dbReference type="SUPFAM" id="SSF51182">
    <property type="entry name" value="RmlC-like cupins"/>
    <property type="match status" value="1"/>
</dbReference>
<accession>A0A1G8J439</accession>
<dbReference type="InterPro" id="IPR018060">
    <property type="entry name" value="HTH_AraC"/>
</dbReference>
<feature type="domain" description="Fe/B12 periplasmic-binding" evidence="5">
    <location>
        <begin position="230"/>
        <end position="514"/>
    </location>
</feature>
<proteinExistence type="predicted"/>
<dbReference type="PANTHER" id="PTHR43280:SF2">
    <property type="entry name" value="HTH-TYPE TRANSCRIPTIONAL REGULATOR EXSA"/>
    <property type="match status" value="1"/>
</dbReference>
<dbReference type="InterPro" id="IPR014710">
    <property type="entry name" value="RmlC-like_jellyroll"/>
</dbReference>
<dbReference type="RefSeq" id="WP_052811711.1">
    <property type="nucleotide sequence ID" value="NZ_BJOA01000225.1"/>
</dbReference>
<gene>
    <name evidence="6" type="ORF">SAMN04487909_102311</name>
</gene>
<dbReference type="Pfam" id="PF02311">
    <property type="entry name" value="AraC_binding"/>
    <property type="match status" value="1"/>
</dbReference>
<dbReference type="Gene3D" id="3.40.50.1980">
    <property type="entry name" value="Nitrogenase molybdenum iron protein domain"/>
    <property type="match status" value="2"/>
</dbReference>
<dbReference type="Gene3D" id="1.10.10.60">
    <property type="entry name" value="Homeodomain-like"/>
    <property type="match status" value="2"/>
</dbReference>
<dbReference type="Pfam" id="PF12833">
    <property type="entry name" value="HTH_18"/>
    <property type="match status" value="1"/>
</dbReference>
<dbReference type="SMART" id="SM00342">
    <property type="entry name" value="HTH_ARAC"/>
    <property type="match status" value="1"/>
</dbReference>
<dbReference type="GO" id="GO:0043565">
    <property type="term" value="F:sequence-specific DNA binding"/>
    <property type="evidence" value="ECO:0007669"/>
    <property type="project" value="InterPro"/>
</dbReference>
<dbReference type="GO" id="GO:0003700">
    <property type="term" value="F:DNA-binding transcription factor activity"/>
    <property type="evidence" value="ECO:0007669"/>
    <property type="project" value="InterPro"/>
</dbReference>
<dbReference type="Proteomes" id="UP000182836">
    <property type="component" value="Unassembled WGS sequence"/>
</dbReference>
<dbReference type="InterPro" id="IPR002491">
    <property type="entry name" value="ABC_transptr_periplasmic_BD"/>
</dbReference>
<evidence type="ECO:0000259" key="5">
    <source>
        <dbReference type="PROSITE" id="PS50983"/>
    </source>
</evidence>
<dbReference type="OrthoDB" id="9807321at2"/>
<dbReference type="Gene3D" id="2.60.120.10">
    <property type="entry name" value="Jelly Rolls"/>
    <property type="match status" value="1"/>
</dbReference>
<evidence type="ECO:0000256" key="1">
    <source>
        <dbReference type="ARBA" id="ARBA00023015"/>
    </source>
</evidence>